<dbReference type="EMBL" id="CP108090">
    <property type="protein sequence ID" value="WUQ10209.1"/>
    <property type="molecule type" value="Genomic_DNA"/>
</dbReference>
<proteinExistence type="predicted"/>
<evidence type="ECO:0000313" key="2">
    <source>
        <dbReference type="Proteomes" id="UP001432039"/>
    </source>
</evidence>
<gene>
    <name evidence="1" type="ORF">OG517_01425</name>
</gene>
<evidence type="ECO:0000313" key="1">
    <source>
        <dbReference type="EMBL" id="WUQ10209.1"/>
    </source>
</evidence>
<dbReference type="RefSeq" id="WP_328959770.1">
    <property type="nucleotide sequence ID" value="NZ_CP108090.1"/>
</dbReference>
<name>A0ABZ1T7A8_STRVG</name>
<dbReference type="Proteomes" id="UP001432039">
    <property type="component" value="Chromosome"/>
</dbReference>
<reference evidence="1" key="1">
    <citation type="submission" date="2022-10" db="EMBL/GenBank/DDBJ databases">
        <title>The complete genomes of actinobacterial strains from the NBC collection.</title>
        <authorList>
            <person name="Joergensen T.S."/>
            <person name="Alvarez Arevalo M."/>
            <person name="Sterndorff E.B."/>
            <person name="Faurdal D."/>
            <person name="Vuksanovic O."/>
            <person name="Mourched A.-S."/>
            <person name="Charusanti P."/>
            <person name="Shaw S."/>
            <person name="Blin K."/>
            <person name="Weber T."/>
        </authorList>
    </citation>
    <scope>NUCLEOTIDE SEQUENCE</scope>
    <source>
        <strain evidence="1">NBC_00248</strain>
    </source>
</reference>
<keyword evidence="2" id="KW-1185">Reference proteome</keyword>
<sequence length="65" mass="7610">MKLKDKQLKEALEKLDEDPHSFKADRVGENTMSRFDAMRDADNRINLVSKDGRILVPTNYKYKKP</sequence>
<organism evidence="1 2">
    <name type="scientific">Streptomyces virginiae</name>
    <name type="common">Streptomyces cinnamonensis</name>
    <dbReference type="NCBI Taxonomy" id="1961"/>
    <lineage>
        <taxon>Bacteria</taxon>
        <taxon>Bacillati</taxon>
        <taxon>Actinomycetota</taxon>
        <taxon>Actinomycetes</taxon>
        <taxon>Kitasatosporales</taxon>
        <taxon>Streptomycetaceae</taxon>
        <taxon>Streptomyces</taxon>
    </lineage>
</organism>
<accession>A0ABZ1T7A8</accession>
<protein>
    <submittedName>
        <fullName evidence="1">Uncharacterized protein</fullName>
    </submittedName>
</protein>